<evidence type="ECO:0000256" key="1">
    <source>
        <dbReference type="ARBA" id="ARBA00004651"/>
    </source>
</evidence>
<comment type="subcellular location">
    <subcellularLocation>
        <location evidence="1">Cell membrane</location>
        <topology evidence="1">Multi-pass membrane protein</topology>
    </subcellularLocation>
</comment>
<keyword evidence="3 6" id="KW-0812">Transmembrane</keyword>
<name>A0ABV8P0I8_9BURK</name>
<feature type="transmembrane region" description="Helical" evidence="6">
    <location>
        <begin position="235"/>
        <end position="260"/>
    </location>
</feature>
<dbReference type="CDD" id="cd06581">
    <property type="entry name" value="TM_PBP1_LivM_like"/>
    <property type="match status" value="1"/>
</dbReference>
<dbReference type="EMBL" id="JBHSBV010000003">
    <property type="protein sequence ID" value="MFC4201558.1"/>
    <property type="molecule type" value="Genomic_DNA"/>
</dbReference>
<feature type="transmembrane region" description="Helical" evidence="6">
    <location>
        <begin position="72"/>
        <end position="93"/>
    </location>
</feature>
<evidence type="ECO:0000256" key="3">
    <source>
        <dbReference type="ARBA" id="ARBA00022692"/>
    </source>
</evidence>
<dbReference type="PANTHER" id="PTHR30482:SF20">
    <property type="entry name" value="HIGH-AFFINITY BRANCHED-CHAIN AMINO ACID TRANSPORT SYSTEM PERMEASE PROTEIN LIVM"/>
    <property type="match status" value="1"/>
</dbReference>
<evidence type="ECO:0000313" key="8">
    <source>
        <dbReference type="Proteomes" id="UP001595848"/>
    </source>
</evidence>
<dbReference type="InterPro" id="IPR043428">
    <property type="entry name" value="LivM-like"/>
</dbReference>
<organism evidence="7 8">
    <name type="scientific">Candidimonas humi</name>
    <dbReference type="NCBI Taxonomy" id="683355"/>
    <lineage>
        <taxon>Bacteria</taxon>
        <taxon>Pseudomonadati</taxon>
        <taxon>Pseudomonadota</taxon>
        <taxon>Betaproteobacteria</taxon>
        <taxon>Burkholderiales</taxon>
        <taxon>Alcaligenaceae</taxon>
        <taxon>Candidimonas</taxon>
    </lineage>
</organism>
<gene>
    <name evidence="7" type="ORF">ACFOY1_11385</name>
</gene>
<dbReference type="RefSeq" id="WP_246600314.1">
    <property type="nucleotide sequence ID" value="NZ_JAHTBN010000002.1"/>
</dbReference>
<evidence type="ECO:0000256" key="6">
    <source>
        <dbReference type="SAM" id="Phobius"/>
    </source>
</evidence>
<sequence length="306" mass="32512">MGVVIFTIIAVIPWFSGPYILHLAILSTLNILVVNGLAMISRSGQISLGHAAFMAIGAYVAVLAGTQLGIPLLLSVLIGVAATMLVALILGWIILRLQGVYFVLVTFAFGELIRLVLLDFSNVTGGANGITNIAPPELFGFVFDSRTRIYSLTLVIAIVSTLLIRRLFRQPLGQAIDSVASNPSLAESTGLSVHRLQVLAFVIGCGLAALGGILLAHYIGYISPESFNVGISIDLLIMLVIGGRASYWGPLAGAIILTPLPELFRGAVQTQHIFYGAALILILRFLPEGLAAFPQAIRKLGTRLKA</sequence>
<reference evidence="8" key="1">
    <citation type="journal article" date="2019" name="Int. J. Syst. Evol. Microbiol.">
        <title>The Global Catalogue of Microorganisms (GCM) 10K type strain sequencing project: providing services to taxonomists for standard genome sequencing and annotation.</title>
        <authorList>
            <consortium name="The Broad Institute Genomics Platform"/>
            <consortium name="The Broad Institute Genome Sequencing Center for Infectious Disease"/>
            <person name="Wu L."/>
            <person name="Ma J."/>
        </authorList>
    </citation>
    <scope>NUCLEOTIDE SEQUENCE [LARGE SCALE GENOMIC DNA]</scope>
    <source>
        <strain evidence="8">LMG 24813</strain>
    </source>
</reference>
<dbReference type="Pfam" id="PF02653">
    <property type="entry name" value="BPD_transp_2"/>
    <property type="match status" value="1"/>
</dbReference>
<proteinExistence type="predicted"/>
<feature type="transmembrane region" description="Helical" evidence="6">
    <location>
        <begin position="198"/>
        <end position="223"/>
    </location>
</feature>
<comment type="caution">
    <text evidence="7">The sequence shown here is derived from an EMBL/GenBank/DDBJ whole genome shotgun (WGS) entry which is preliminary data.</text>
</comment>
<feature type="transmembrane region" description="Helical" evidence="6">
    <location>
        <begin position="100"/>
        <end position="117"/>
    </location>
</feature>
<dbReference type="InterPro" id="IPR001851">
    <property type="entry name" value="ABC_transp_permease"/>
</dbReference>
<dbReference type="PANTHER" id="PTHR30482">
    <property type="entry name" value="HIGH-AFFINITY BRANCHED-CHAIN AMINO ACID TRANSPORT SYSTEM PERMEASE"/>
    <property type="match status" value="1"/>
</dbReference>
<dbReference type="Proteomes" id="UP001595848">
    <property type="component" value="Unassembled WGS sequence"/>
</dbReference>
<accession>A0ABV8P0I8</accession>
<feature type="transmembrane region" description="Helical" evidence="6">
    <location>
        <begin position="47"/>
        <end position="66"/>
    </location>
</feature>
<evidence type="ECO:0000313" key="7">
    <source>
        <dbReference type="EMBL" id="MFC4201558.1"/>
    </source>
</evidence>
<keyword evidence="5 6" id="KW-0472">Membrane</keyword>
<feature type="transmembrane region" description="Helical" evidence="6">
    <location>
        <begin position="149"/>
        <end position="168"/>
    </location>
</feature>
<evidence type="ECO:0000256" key="2">
    <source>
        <dbReference type="ARBA" id="ARBA00022475"/>
    </source>
</evidence>
<evidence type="ECO:0000256" key="5">
    <source>
        <dbReference type="ARBA" id="ARBA00023136"/>
    </source>
</evidence>
<keyword evidence="4 6" id="KW-1133">Transmembrane helix</keyword>
<keyword evidence="2" id="KW-1003">Cell membrane</keyword>
<evidence type="ECO:0000256" key="4">
    <source>
        <dbReference type="ARBA" id="ARBA00022989"/>
    </source>
</evidence>
<keyword evidence="8" id="KW-1185">Reference proteome</keyword>
<protein>
    <submittedName>
        <fullName evidence="7">Branched-chain amino acid ABC transporter permease</fullName>
    </submittedName>
</protein>